<organism evidence="2 3">
    <name type="scientific">Thalassovita aquimarina</name>
    <dbReference type="NCBI Taxonomy" id="2785917"/>
    <lineage>
        <taxon>Bacteria</taxon>
        <taxon>Pseudomonadati</taxon>
        <taxon>Pseudomonadota</taxon>
        <taxon>Alphaproteobacteria</taxon>
        <taxon>Rhodobacterales</taxon>
        <taxon>Roseobacteraceae</taxon>
        <taxon>Thalassovita</taxon>
    </lineage>
</organism>
<evidence type="ECO:0000313" key="3">
    <source>
        <dbReference type="Proteomes" id="UP001195941"/>
    </source>
</evidence>
<accession>A0ABS5HWQ2</accession>
<reference evidence="2 3" key="1">
    <citation type="journal article" date="2021" name="Arch. Microbiol.">
        <title>Thalassobius aquimarinus sp. nov., isolated from the Sea of Japan seashore.</title>
        <authorList>
            <person name="Kurilenko V.V."/>
            <person name="Romanenko L.A."/>
            <person name="Chernysheva N.Y."/>
            <person name="Velansky P.V."/>
            <person name="Tekutyeva L.A."/>
            <person name="Isaeva M.P."/>
            <person name="Mikhailov V.V."/>
        </authorList>
    </citation>
    <scope>NUCLEOTIDE SEQUENCE [LARGE SCALE GENOMIC DNA]</scope>
    <source>
        <strain evidence="2 3">KMM 8518</strain>
    </source>
</reference>
<feature type="compositionally biased region" description="Low complexity" evidence="1">
    <location>
        <begin position="49"/>
        <end position="59"/>
    </location>
</feature>
<comment type="caution">
    <text evidence="2">The sequence shown here is derived from an EMBL/GenBank/DDBJ whole genome shotgun (WGS) entry which is preliminary data.</text>
</comment>
<sequence length="142" mass="15625">MSSPPKKTTENQDSKGKSVNEAEPQEAAEPASPEPQTPSEAQVPETDLPQMPETPMTEAPEPRSPPTAPPEPLTEREKYLVSLATQQVLNQIDPLLIKLQQISNEAVSMGAQQKLQELERGINERIANRVNKINAIIGRRGR</sequence>
<evidence type="ECO:0000256" key="1">
    <source>
        <dbReference type="SAM" id="MobiDB-lite"/>
    </source>
</evidence>
<proteinExistence type="predicted"/>
<feature type="compositionally biased region" description="Basic and acidic residues" evidence="1">
    <location>
        <begin position="7"/>
        <end position="20"/>
    </location>
</feature>
<dbReference type="RefSeq" id="WP_212703053.1">
    <property type="nucleotide sequence ID" value="NZ_JADMKU010000030.1"/>
</dbReference>
<protein>
    <submittedName>
        <fullName evidence="2">Uncharacterized protein</fullName>
    </submittedName>
</protein>
<evidence type="ECO:0000313" key="2">
    <source>
        <dbReference type="EMBL" id="MBR9653430.1"/>
    </source>
</evidence>
<gene>
    <name evidence="2" type="ORF">IT775_20125</name>
</gene>
<keyword evidence="3" id="KW-1185">Reference proteome</keyword>
<dbReference type="EMBL" id="JADMKU010000030">
    <property type="protein sequence ID" value="MBR9653430.1"/>
    <property type="molecule type" value="Genomic_DNA"/>
</dbReference>
<dbReference type="Proteomes" id="UP001195941">
    <property type="component" value="Unassembled WGS sequence"/>
</dbReference>
<feature type="region of interest" description="Disordered" evidence="1">
    <location>
        <begin position="1"/>
        <end position="77"/>
    </location>
</feature>
<feature type="compositionally biased region" description="Low complexity" evidence="1">
    <location>
        <begin position="21"/>
        <end position="31"/>
    </location>
</feature>
<feature type="compositionally biased region" description="Pro residues" evidence="1">
    <location>
        <begin position="62"/>
        <end position="72"/>
    </location>
</feature>
<name>A0ABS5HWQ2_9RHOB</name>